<feature type="region of interest" description="Disordered" evidence="3">
    <location>
        <begin position="101"/>
        <end position="132"/>
    </location>
</feature>
<organism evidence="4">
    <name type="scientific">Polaromonas hydrogenivorans</name>
    <dbReference type="NCBI Taxonomy" id="335476"/>
    <lineage>
        <taxon>Bacteria</taxon>
        <taxon>Pseudomonadati</taxon>
        <taxon>Pseudomonadota</taxon>
        <taxon>Betaproteobacteria</taxon>
        <taxon>Burkholderiales</taxon>
        <taxon>Comamonadaceae</taxon>
        <taxon>Polaromonas</taxon>
    </lineage>
</organism>
<dbReference type="InterPro" id="IPR000424">
    <property type="entry name" value="Primosome_PriB/ssb"/>
</dbReference>
<reference evidence="4" key="1">
    <citation type="submission" date="2024-05" db="EMBL/GenBank/DDBJ databases">
        <authorList>
            <person name="Bunk B."/>
            <person name="Swiderski J."/>
            <person name="Sproer C."/>
            <person name="Thiel V."/>
        </authorList>
    </citation>
    <scope>NUCLEOTIDE SEQUENCE</scope>
    <source>
        <strain evidence="4">DSM 17735</strain>
        <plasmid evidence="4">p1</plasmid>
    </source>
</reference>
<accession>A0AAU7LXZ5</accession>
<dbReference type="Gene3D" id="2.40.50.140">
    <property type="entry name" value="Nucleic acid-binding proteins"/>
    <property type="match status" value="1"/>
</dbReference>
<dbReference type="RefSeq" id="WP_349282217.1">
    <property type="nucleotide sequence ID" value="NZ_CBCSCU010000025.1"/>
</dbReference>
<evidence type="ECO:0000256" key="1">
    <source>
        <dbReference type="ARBA" id="ARBA00023125"/>
    </source>
</evidence>
<evidence type="ECO:0000313" key="4">
    <source>
        <dbReference type="EMBL" id="XBP72554.1"/>
    </source>
</evidence>
<dbReference type="GO" id="GO:0003697">
    <property type="term" value="F:single-stranded DNA binding"/>
    <property type="evidence" value="ECO:0007669"/>
    <property type="project" value="InterPro"/>
</dbReference>
<sequence length="132" mass="13974">MIESLVAGKLHGQPAQKTGRTGTLFVTAKVRAHAGDSDVFVNVIAFSQAACEALLALGDGDAVALAGSLTPKAWTDREGIARPALDLVASQVLTAYHVTRKRKALERRQPGPSDSQQVSRHDELDDGGPLDF</sequence>
<gene>
    <name evidence="4" type="ORF">ABLV49_20905</name>
</gene>
<keyword evidence="1 2" id="KW-0238">DNA-binding</keyword>
<evidence type="ECO:0000256" key="2">
    <source>
        <dbReference type="PROSITE-ProRule" id="PRU00252"/>
    </source>
</evidence>
<dbReference type="AlphaFoldDB" id="A0AAU7LXZ5"/>
<name>A0AAU7LXZ5_9BURK</name>
<dbReference type="SUPFAM" id="SSF50249">
    <property type="entry name" value="Nucleic acid-binding proteins"/>
    <property type="match status" value="1"/>
</dbReference>
<proteinExistence type="predicted"/>
<geneLocation type="plasmid" evidence="4">
    <name>p1</name>
</geneLocation>
<evidence type="ECO:0000256" key="3">
    <source>
        <dbReference type="SAM" id="MobiDB-lite"/>
    </source>
</evidence>
<dbReference type="InterPro" id="IPR012340">
    <property type="entry name" value="NA-bd_OB-fold"/>
</dbReference>
<keyword evidence="4" id="KW-0614">Plasmid</keyword>
<dbReference type="PROSITE" id="PS50935">
    <property type="entry name" value="SSB"/>
    <property type="match status" value="1"/>
</dbReference>
<dbReference type="EMBL" id="CP157676">
    <property type="protein sequence ID" value="XBP72554.1"/>
    <property type="molecule type" value="Genomic_DNA"/>
</dbReference>
<protein>
    <submittedName>
        <fullName evidence="4">Single-stranded DNA-binding protein</fullName>
    </submittedName>
</protein>